<keyword evidence="9" id="KW-1185">Reference proteome</keyword>
<dbReference type="GO" id="GO:0005829">
    <property type="term" value="C:cytosol"/>
    <property type="evidence" value="ECO:0007669"/>
    <property type="project" value="UniProtKB-SubCell"/>
</dbReference>
<comment type="caution">
    <text evidence="8">The sequence shown here is derived from an EMBL/GenBank/DDBJ whole genome shotgun (WGS) entry which is preliminary data.</text>
</comment>
<evidence type="ECO:0000313" key="9">
    <source>
        <dbReference type="Proteomes" id="UP001627154"/>
    </source>
</evidence>
<dbReference type="Gene3D" id="3.60.15.10">
    <property type="entry name" value="Ribonuclease Z/Hydroxyacylglutathione hydrolase-like"/>
    <property type="match status" value="1"/>
</dbReference>
<accession>A0ABD2WGN2</accession>
<evidence type="ECO:0000256" key="4">
    <source>
        <dbReference type="ARBA" id="ARBA00032988"/>
    </source>
</evidence>
<comment type="subunit">
    <text evidence="2">Homodimer.</text>
</comment>
<dbReference type="EMBL" id="JBJJXI010000107">
    <property type="protein sequence ID" value="KAL3392043.1"/>
    <property type="molecule type" value="Genomic_DNA"/>
</dbReference>
<feature type="domain" description="Metallo-beta-lactamase" evidence="7">
    <location>
        <begin position="25"/>
        <end position="195"/>
    </location>
</feature>
<evidence type="ECO:0000256" key="6">
    <source>
        <dbReference type="ARBA" id="ARBA00045869"/>
    </source>
</evidence>
<dbReference type="InterPro" id="IPR001279">
    <property type="entry name" value="Metallo-B-lactamas"/>
</dbReference>
<name>A0ABD2WGN2_9HYME</name>
<evidence type="ECO:0000256" key="5">
    <source>
        <dbReference type="ARBA" id="ARBA00044690"/>
    </source>
</evidence>
<dbReference type="PANTHER" id="PTHR23200">
    <property type="entry name" value="METALLO-BETA-LACTAMASE DOMAIN-CONTAINING PROTEIN 1"/>
    <property type="match status" value="1"/>
</dbReference>
<dbReference type="PANTHER" id="PTHR23200:SF48">
    <property type="entry name" value="METALLO-BETA-LACTAMASE DOMAIN-CONTAINING PROTEIN 1"/>
    <property type="match status" value="1"/>
</dbReference>
<dbReference type="AlphaFoldDB" id="A0ABD2WGN2"/>
<organism evidence="8 9">
    <name type="scientific">Trichogramma kaykai</name>
    <dbReference type="NCBI Taxonomy" id="54128"/>
    <lineage>
        <taxon>Eukaryota</taxon>
        <taxon>Metazoa</taxon>
        <taxon>Ecdysozoa</taxon>
        <taxon>Arthropoda</taxon>
        <taxon>Hexapoda</taxon>
        <taxon>Insecta</taxon>
        <taxon>Pterygota</taxon>
        <taxon>Neoptera</taxon>
        <taxon>Endopterygota</taxon>
        <taxon>Hymenoptera</taxon>
        <taxon>Apocrita</taxon>
        <taxon>Proctotrupomorpha</taxon>
        <taxon>Chalcidoidea</taxon>
        <taxon>Trichogrammatidae</taxon>
        <taxon>Trichogramma</taxon>
    </lineage>
</organism>
<evidence type="ECO:0000259" key="7">
    <source>
        <dbReference type="SMART" id="SM00849"/>
    </source>
</evidence>
<comment type="function">
    <text evidence="6">Endoribonuclease that catalyzes the hydrolysis of histone-coding pre-mRNA 3'-end. Involved in histone pre-mRNA processing during the S-phase of the cell cycle, which is required for entering/progressing through S-phase. Cleaves histone pre-mRNA at a major and a minor cleavage site after the 5'-ACCCA-3' and the 5'-ACCCACA-3' sequence, respectively, and located downstream of the stem-loop. May require the presence of the HDE element located at the histone pre-RNA 3'-end to avoid non-specific cleavage.</text>
</comment>
<dbReference type="CDD" id="cd07711">
    <property type="entry name" value="MBLAC1-like_MBL-fold"/>
    <property type="match status" value="1"/>
</dbReference>
<comment type="catalytic activity">
    <reaction evidence="5">
        <text>a ribonucleotidyl-ribonucleotide-RNA + H2O = a 3'-end ribonucleotide-RNA + a 5'-end 5'-phospho-ribonucleoside-RNA + H(+)</text>
        <dbReference type="Rhea" id="RHEA:68096"/>
        <dbReference type="Rhea" id="RHEA-COMP:15179"/>
        <dbReference type="Rhea" id="RHEA-COMP:17355"/>
        <dbReference type="Rhea" id="RHEA-COMP:17428"/>
        <dbReference type="ChEBI" id="CHEBI:15377"/>
        <dbReference type="ChEBI" id="CHEBI:15378"/>
        <dbReference type="ChEBI" id="CHEBI:74896"/>
        <dbReference type="ChEBI" id="CHEBI:138282"/>
        <dbReference type="ChEBI" id="CHEBI:173118"/>
    </reaction>
    <physiologicalReaction direction="left-to-right" evidence="5">
        <dbReference type="Rhea" id="RHEA:68097"/>
    </physiologicalReaction>
</comment>
<dbReference type="InterPro" id="IPR039344">
    <property type="entry name" value="MBLAC1"/>
</dbReference>
<evidence type="ECO:0000256" key="2">
    <source>
        <dbReference type="ARBA" id="ARBA00011738"/>
    </source>
</evidence>
<sequence length="227" mass="25608">MCDNEVIVLYEGYSTKIDDGTMSANCSCTLIKTPEKNIIVDTMTAWDKDKILAALALHNITPKDIHYVICSHSHADHIGNNNLFTEAIQHIVGTTVHQKNIFYEKNLKYSDYEICKGVLVRYTPGHTAEDISVIVDGKFNGENVKVGITGDLFEKREDVADPTIWITLGNSELNVQQADSRWQIANAVDVIIPGHGPYFKVTTDIKSKLFNQFDQLIVYQSMKRRDE</sequence>
<protein>
    <recommendedName>
        <fullName evidence="3">Metallo-beta-lactamase domain-containing protein 1</fullName>
    </recommendedName>
    <alternativeName>
        <fullName evidence="4">Endoribonuclease MBLAC1</fullName>
    </alternativeName>
</protein>
<evidence type="ECO:0000256" key="1">
    <source>
        <dbReference type="ARBA" id="ARBA00004514"/>
    </source>
</evidence>
<dbReference type="Proteomes" id="UP001627154">
    <property type="component" value="Unassembled WGS sequence"/>
</dbReference>
<dbReference type="Pfam" id="PF00753">
    <property type="entry name" value="Lactamase_B"/>
    <property type="match status" value="1"/>
</dbReference>
<reference evidence="8 9" key="1">
    <citation type="journal article" date="2024" name="bioRxiv">
        <title>A reference genome for Trichogramma kaykai: A tiny desert-dwelling parasitoid wasp with competing sex-ratio distorters.</title>
        <authorList>
            <person name="Culotta J."/>
            <person name="Lindsey A.R."/>
        </authorList>
    </citation>
    <scope>NUCLEOTIDE SEQUENCE [LARGE SCALE GENOMIC DNA]</scope>
    <source>
        <strain evidence="8 9">KSX58</strain>
    </source>
</reference>
<evidence type="ECO:0000256" key="3">
    <source>
        <dbReference type="ARBA" id="ARBA00014856"/>
    </source>
</evidence>
<dbReference type="SUPFAM" id="SSF56281">
    <property type="entry name" value="Metallo-hydrolase/oxidoreductase"/>
    <property type="match status" value="1"/>
</dbReference>
<dbReference type="InterPro" id="IPR036866">
    <property type="entry name" value="RibonucZ/Hydroxyglut_hydro"/>
</dbReference>
<gene>
    <name evidence="8" type="ORF">TKK_013369</name>
</gene>
<comment type="subcellular location">
    <subcellularLocation>
        <location evidence="1">Cytoplasm</location>
        <location evidence="1">Cytosol</location>
    </subcellularLocation>
</comment>
<dbReference type="SMART" id="SM00849">
    <property type="entry name" value="Lactamase_B"/>
    <property type="match status" value="1"/>
</dbReference>
<evidence type="ECO:0000313" key="8">
    <source>
        <dbReference type="EMBL" id="KAL3392043.1"/>
    </source>
</evidence>
<dbReference type="GO" id="GO:0031123">
    <property type="term" value="P:RNA 3'-end processing"/>
    <property type="evidence" value="ECO:0007669"/>
    <property type="project" value="UniProtKB-ARBA"/>
</dbReference>
<proteinExistence type="predicted"/>